<name>A0ABQ5DKN7_9ASTR</name>
<protein>
    <submittedName>
        <fullName evidence="1">Uncharacterized protein</fullName>
    </submittedName>
</protein>
<evidence type="ECO:0000313" key="2">
    <source>
        <dbReference type="Proteomes" id="UP001151760"/>
    </source>
</evidence>
<reference evidence="1" key="1">
    <citation type="journal article" date="2022" name="Int. J. Mol. Sci.">
        <title>Draft Genome of Tanacetum Coccineum: Genomic Comparison of Closely Related Tanacetum-Family Plants.</title>
        <authorList>
            <person name="Yamashiro T."/>
            <person name="Shiraishi A."/>
            <person name="Nakayama K."/>
            <person name="Satake H."/>
        </authorList>
    </citation>
    <scope>NUCLEOTIDE SEQUENCE</scope>
</reference>
<comment type="caution">
    <text evidence="1">The sequence shown here is derived from an EMBL/GenBank/DDBJ whole genome shotgun (WGS) entry which is preliminary data.</text>
</comment>
<sequence length="92" mass="11036">MANSQTLLFQELSRAAESNDVRDQFSVLFQREVNEDSRRMENYLLESTEIMRQMQLDDMEKASRLMLMARELQIKVHEKNNFIVRLRALRLD</sequence>
<proteinExistence type="predicted"/>
<evidence type="ECO:0000313" key="1">
    <source>
        <dbReference type="EMBL" id="GJT39168.1"/>
    </source>
</evidence>
<accession>A0ABQ5DKN7</accession>
<keyword evidence="2" id="KW-1185">Reference proteome</keyword>
<dbReference type="EMBL" id="BQNB010015364">
    <property type="protein sequence ID" value="GJT39168.1"/>
    <property type="molecule type" value="Genomic_DNA"/>
</dbReference>
<gene>
    <name evidence="1" type="ORF">Tco_0939033</name>
</gene>
<dbReference type="Proteomes" id="UP001151760">
    <property type="component" value="Unassembled WGS sequence"/>
</dbReference>
<reference evidence="1" key="2">
    <citation type="submission" date="2022-01" db="EMBL/GenBank/DDBJ databases">
        <authorList>
            <person name="Yamashiro T."/>
            <person name="Shiraishi A."/>
            <person name="Satake H."/>
            <person name="Nakayama K."/>
        </authorList>
    </citation>
    <scope>NUCLEOTIDE SEQUENCE</scope>
</reference>
<organism evidence="1 2">
    <name type="scientific">Tanacetum coccineum</name>
    <dbReference type="NCBI Taxonomy" id="301880"/>
    <lineage>
        <taxon>Eukaryota</taxon>
        <taxon>Viridiplantae</taxon>
        <taxon>Streptophyta</taxon>
        <taxon>Embryophyta</taxon>
        <taxon>Tracheophyta</taxon>
        <taxon>Spermatophyta</taxon>
        <taxon>Magnoliopsida</taxon>
        <taxon>eudicotyledons</taxon>
        <taxon>Gunneridae</taxon>
        <taxon>Pentapetalae</taxon>
        <taxon>asterids</taxon>
        <taxon>campanulids</taxon>
        <taxon>Asterales</taxon>
        <taxon>Asteraceae</taxon>
        <taxon>Asteroideae</taxon>
        <taxon>Anthemideae</taxon>
        <taxon>Anthemidinae</taxon>
        <taxon>Tanacetum</taxon>
    </lineage>
</organism>